<protein>
    <submittedName>
        <fullName evidence="1">Uncharacterized protein</fullName>
    </submittedName>
</protein>
<dbReference type="EMBL" id="BARS01025899">
    <property type="protein sequence ID" value="GAG09501.1"/>
    <property type="molecule type" value="Genomic_DNA"/>
</dbReference>
<sequence>MNYLIIGIILTVLGIVVTGYGTFTQNKETKVFQDTITDLTKKLTKPEINVLEIKENNNGIDSYFVIRAQNTGNNDCYNAKLIIDSHNSPLGKHFMRQSFGKLPKGASENYKIPLFQSEIMAKSAEPDIKKEFENIFLKKYKNNEIAIVIFYHFEYEWNDETLKS</sequence>
<proteinExistence type="predicted"/>
<reference evidence="1" key="1">
    <citation type="journal article" date="2014" name="Front. Microbiol.">
        <title>High frequency of phylogenetically diverse reductive dehalogenase-homologous genes in deep subseafloor sedimentary metagenomes.</title>
        <authorList>
            <person name="Kawai M."/>
            <person name="Futagami T."/>
            <person name="Toyoda A."/>
            <person name="Takaki Y."/>
            <person name="Nishi S."/>
            <person name="Hori S."/>
            <person name="Arai W."/>
            <person name="Tsubouchi T."/>
            <person name="Morono Y."/>
            <person name="Uchiyama I."/>
            <person name="Ito T."/>
            <person name="Fujiyama A."/>
            <person name="Inagaki F."/>
            <person name="Takami H."/>
        </authorList>
    </citation>
    <scope>NUCLEOTIDE SEQUENCE</scope>
    <source>
        <strain evidence="1">Expedition CK06-06</strain>
    </source>
</reference>
<comment type="caution">
    <text evidence="1">The sequence shown here is derived from an EMBL/GenBank/DDBJ whole genome shotgun (WGS) entry which is preliminary data.</text>
</comment>
<name>X0WA28_9ZZZZ</name>
<gene>
    <name evidence="1" type="ORF">S01H1_40877</name>
</gene>
<organism evidence="1">
    <name type="scientific">marine sediment metagenome</name>
    <dbReference type="NCBI Taxonomy" id="412755"/>
    <lineage>
        <taxon>unclassified sequences</taxon>
        <taxon>metagenomes</taxon>
        <taxon>ecological metagenomes</taxon>
    </lineage>
</organism>
<dbReference type="AlphaFoldDB" id="X0WA28"/>
<feature type="non-terminal residue" evidence="1">
    <location>
        <position position="164"/>
    </location>
</feature>
<evidence type="ECO:0000313" key="1">
    <source>
        <dbReference type="EMBL" id="GAG09501.1"/>
    </source>
</evidence>
<accession>X0WA28</accession>